<dbReference type="InterPro" id="IPR012334">
    <property type="entry name" value="Pectin_lyas_fold"/>
</dbReference>
<dbReference type="EMBL" id="BAABKY010000001">
    <property type="protein sequence ID" value="GAA5069235.1"/>
    <property type="molecule type" value="Genomic_DNA"/>
</dbReference>
<comment type="pathway">
    <text evidence="5">Glycan metabolism; pectin degradation; 2-dehydro-3-deoxy-D-gluconate from pectin: step 1/5.</text>
</comment>
<comment type="similarity">
    <text evidence="1">Belongs to the pectinesterase family.</text>
</comment>
<sequence length="372" mass="40771">MIDDIEQLQRRRLLQASLSAALLAVPVARAATPSRFDAVVATSPREGLPTFATIGEAIATAPTQGTRPFRILITRGRWREKLVVDRPNIRLIGEDRAGSVLTYDAAAGMARPDGEAWGTWGCASVIVRATDFRAENLTIENAFDYVGNLAAPKFEPIGPNGAQAVALMLDAGADRCAFERVDLIGHQDTLFTDAGRSYFRDCRISGSVDFIFGGGNALFERCELHSRFRPGKERQGYVAVPCTPSAQAFGLTFLECRLTRDAEIPDASVALGRAWKPGRTFPDGKYGDPDAVGAATYLSCWMDAHIDAHGWDEMGYTARNGQRAMFQPLDARLYEHDSRGPGGRRSSSRRTLDRAQRARYTRDAILAGWSPR</sequence>
<name>A0ABP9L154_9GAMM</name>
<keyword evidence="2 5" id="KW-0378">Hydrolase</keyword>
<evidence type="ECO:0000313" key="8">
    <source>
        <dbReference type="EMBL" id="GAA5069235.1"/>
    </source>
</evidence>
<evidence type="ECO:0000256" key="2">
    <source>
        <dbReference type="ARBA" id="ARBA00022801"/>
    </source>
</evidence>
<dbReference type="PANTHER" id="PTHR31321">
    <property type="entry name" value="ACYL-COA THIOESTER HYDROLASE YBHC-RELATED"/>
    <property type="match status" value="1"/>
</dbReference>
<dbReference type="EC" id="3.1.1.11" evidence="5"/>
<organism evidence="8 9">
    <name type="scientific">Lysobacter panacisoli</name>
    <dbReference type="NCBI Taxonomy" id="1255263"/>
    <lineage>
        <taxon>Bacteria</taxon>
        <taxon>Pseudomonadati</taxon>
        <taxon>Pseudomonadota</taxon>
        <taxon>Gammaproteobacteria</taxon>
        <taxon>Lysobacterales</taxon>
        <taxon>Lysobacteraceae</taxon>
        <taxon>Lysobacter</taxon>
    </lineage>
</organism>
<feature type="region of interest" description="Disordered" evidence="6">
    <location>
        <begin position="334"/>
        <end position="356"/>
    </location>
</feature>
<dbReference type="Gene3D" id="2.160.20.10">
    <property type="entry name" value="Single-stranded right-handed beta-helix, Pectin lyase-like"/>
    <property type="match status" value="1"/>
</dbReference>
<evidence type="ECO:0000256" key="5">
    <source>
        <dbReference type="RuleBase" id="RU000589"/>
    </source>
</evidence>
<gene>
    <name evidence="8" type="ORF">GCM10025759_05870</name>
</gene>
<dbReference type="SUPFAM" id="SSF51126">
    <property type="entry name" value="Pectin lyase-like"/>
    <property type="match status" value="1"/>
</dbReference>
<feature type="signal peptide" evidence="5">
    <location>
        <begin position="1"/>
        <end position="30"/>
    </location>
</feature>
<dbReference type="Proteomes" id="UP001501083">
    <property type="component" value="Unassembled WGS sequence"/>
</dbReference>
<dbReference type="InterPro" id="IPR011050">
    <property type="entry name" value="Pectin_lyase_fold/virulence"/>
</dbReference>
<reference evidence="9" key="1">
    <citation type="journal article" date="2019" name="Int. J. Syst. Evol. Microbiol.">
        <title>The Global Catalogue of Microorganisms (GCM) 10K type strain sequencing project: providing services to taxonomists for standard genome sequencing and annotation.</title>
        <authorList>
            <consortium name="The Broad Institute Genomics Platform"/>
            <consortium name="The Broad Institute Genome Sequencing Center for Infectious Disease"/>
            <person name="Wu L."/>
            <person name="Ma J."/>
        </authorList>
    </citation>
    <scope>NUCLEOTIDE SEQUENCE [LARGE SCALE GENOMIC DNA]</scope>
    <source>
        <strain evidence="9">JCM 19212</strain>
    </source>
</reference>
<evidence type="ECO:0000313" key="9">
    <source>
        <dbReference type="Proteomes" id="UP001501083"/>
    </source>
</evidence>
<dbReference type="PROSITE" id="PS00503">
    <property type="entry name" value="PECTINESTERASE_2"/>
    <property type="match status" value="1"/>
</dbReference>
<feature type="chain" id="PRO_5045011135" description="Pectinesterase" evidence="5">
    <location>
        <begin position="31"/>
        <end position="372"/>
    </location>
</feature>
<dbReference type="RefSeq" id="WP_158982891.1">
    <property type="nucleotide sequence ID" value="NZ_BAABKY010000001.1"/>
</dbReference>
<keyword evidence="3 5" id="KW-0063">Aspartyl esterase</keyword>
<evidence type="ECO:0000256" key="3">
    <source>
        <dbReference type="ARBA" id="ARBA00023085"/>
    </source>
</evidence>
<comment type="catalytic activity">
    <reaction evidence="5">
        <text>[(1-&gt;4)-alpha-D-galacturonosyl methyl ester](n) + n H2O = [(1-&gt;4)-alpha-D-galacturonosyl](n) + n methanol + n H(+)</text>
        <dbReference type="Rhea" id="RHEA:22380"/>
        <dbReference type="Rhea" id="RHEA-COMP:14570"/>
        <dbReference type="Rhea" id="RHEA-COMP:14573"/>
        <dbReference type="ChEBI" id="CHEBI:15377"/>
        <dbReference type="ChEBI" id="CHEBI:15378"/>
        <dbReference type="ChEBI" id="CHEBI:17790"/>
        <dbReference type="ChEBI" id="CHEBI:140522"/>
        <dbReference type="ChEBI" id="CHEBI:140523"/>
        <dbReference type="EC" id="3.1.1.11"/>
    </reaction>
</comment>
<dbReference type="Pfam" id="PF01095">
    <property type="entry name" value="Pectinesterase"/>
    <property type="match status" value="1"/>
</dbReference>
<evidence type="ECO:0000256" key="6">
    <source>
        <dbReference type="SAM" id="MobiDB-lite"/>
    </source>
</evidence>
<keyword evidence="9" id="KW-1185">Reference proteome</keyword>
<dbReference type="InterPro" id="IPR033131">
    <property type="entry name" value="Pectinesterase_Asp_AS"/>
</dbReference>
<protein>
    <recommendedName>
        <fullName evidence="5">Pectinesterase</fullName>
        <ecNumber evidence="5">3.1.1.11</ecNumber>
    </recommendedName>
</protein>
<feature type="active site" evidence="4">
    <location>
        <position position="209"/>
    </location>
</feature>
<proteinExistence type="inferred from homology"/>
<evidence type="ECO:0000256" key="1">
    <source>
        <dbReference type="ARBA" id="ARBA00008891"/>
    </source>
</evidence>
<dbReference type="InterPro" id="IPR006311">
    <property type="entry name" value="TAT_signal"/>
</dbReference>
<feature type="domain" description="Pectinesterase catalytic" evidence="7">
    <location>
        <begin position="45"/>
        <end position="277"/>
    </location>
</feature>
<keyword evidence="5" id="KW-0732">Signal</keyword>
<evidence type="ECO:0000259" key="7">
    <source>
        <dbReference type="Pfam" id="PF01095"/>
    </source>
</evidence>
<dbReference type="PROSITE" id="PS51318">
    <property type="entry name" value="TAT"/>
    <property type="match status" value="1"/>
</dbReference>
<dbReference type="PANTHER" id="PTHR31321:SF57">
    <property type="entry name" value="PECTINESTERASE 53-RELATED"/>
    <property type="match status" value="1"/>
</dbReference>
<accession>A0ABP9L154</accession>
<evidence type="ECO:0000256" key="4">
    <source>
        <dbReference type="PROSITE-ProRule" id="PRU10040"/>
    </source>
</evidence>
<comment type="caution">
    <text evidence="8">The sequence shown here is derived from an EMBL/GenBank/DDBJ whole genome shotgun (WGS) entry which is preliminary data.</text>
</comment>
<dbReference type="InterPro" id="IPR000070">
    <property type="entry name" value="Pectinesterase_cat"/>
</dbReference>